<name>A0A8H3WKH6_9PEZI</name>
<dbReference type="EMBL" id="WOWK01000023">
    <property type="protein sequence ID" value="KAF0327477.1"/>
    <property type="molecule type" value="Genomic_DNA"/>
</dbReference>
<sequence length="281" mass="31232">MADLDHPQTGQEGHPNTSYIEDNEDSDTESISSPLDRLSLDESNIGPIAAAIPSAHILDITNVSGTNQTAASPPTPNTTTAPLPRELTLEPLVFLGMARPIPSEAASIRQKYGPIAYADDVVKAFGLPTARALAKEMAFHVARLHYHSVRDSHRVVFRLALPGTYNTTTRRGGGAPYLKMVDYYSRRIYIDKDLWRNHQFPVFPLPHPTRLLGGASSEDELLEAFSVDYHRSAAEIMDEVREMSSFPRVTYGYYFALSDDMVREIDAFRSEDASDDDDDDN</sequence>
<keyword evidence="3" id="KW-1185">Reference proteome</keyword>
<organism evidence="2 3">
    <name type="scientific">Colletotrichum asianum</name>
    <dbReference type="NCBI Taxonomy" id="702518"/>
    <lineage>
        <taxon>Eukaryota</taxon>
        <taxon>Fungi</taxon>
        <taxon>Dikarya</taxon>
        <taxon>Ascomycota</taxon>
        <taxon>Pezizomycotina</taxon>
        <taxon>Sordariomycetes</taxon>
        <taxon>Hypocreomycetidae</taxon>
        <taxon>Glomerellales</taxon>
        <taxon>Glomerellaceae</taxon>
        <taxon>Colletotrichum</taxon>
        <taxon>Colletotrichum gloeosporioides species complex</taxon>
    </lineage>
</organism>
<dbReference type="OrthoDB" id="4840137at2759"/>
<proteinExistence type="predicted"/>
<reference evidence="2 3" key="1">
    <citation type="submission" date="2019-12" db="EMBL/GenBank/DDBJ databases">
        <title>A genome sequence resource for the geographically widespread anthracnose pathogen Colletotrichum asianum.</title>
        <authorList>
            <person name="Meng Y."/>
        </authorList>
    </citation>
    <scope>NUCLEOTIDE SEQUENCE [LARGE SCALE GENOMIC DNA]</scope>
    <source>
        <strain evidence="2 3">ICMP 18580</strain>
    </source>
</reference>
<feature type="region of interest" description="Disordered" evidence="1">
    <location>
        <begin position="1"/>
        <end position="34"/>
    </location>
</feature>
<accession>A0A8H3WKH6</accession>
<evidence type="ECO:0000313" key="3">
    <source>
        <dbReference type="Proteomes" id="UP000434172"/>
    </source>
</evidence>
<dbReference type="AlphaFoldDB" id="A0A8H3WKH6"/>
<evidence type="ECO:0000313" key="2">
    <source>
        <dbReference type="EMBL" id="KAF0327477.1"/>
    </source>
</evidence>
<protein>
    <submittedName>
        <fullName evidence="2">Uncharacterized protein</fullName>
    </submittedName>
</protein>
<feature type="compositionally biased region" description="Polar residues" evidence="1">
    <location>
        <begin position="8"/>
        <end position="20"/>
    </location>
</feature>
<comment type="caution">
    <text evidence="2">The sequence shown here is derived from an EMBL/GenBank/DDBJ whole genome shotgun (WGS) entry which is preliminary data.</text>
</comment>
<gene>
    <name evidence="2" type="ORF">GQ607_005338</name>
</gene>
<evidence type="ECO:0000256" key="1">
    <source>
        <dbReference type="SAM" id="MobiDB-lite"/>
    </source>
</evidence>
<dbReference type="Proteomes" id="UP000434172">
    <property type="component" value="Unassembled WGS sequence"/>
</dbReference>